<feature type="chain" id="PRO_5041359844" description="Fibronectin type-III domain-containing protein" evidence="2">
    <location>
        <begin position="33"/>
        <end position="165"/>
    </location>
</feature>
<keyword evidence="4" id="KW-1185">Reference proteome</keyword>
<dbReference type="AlphaFoldDB" id="A0AA35W104"/>
<keyword evidence="2" id="KW-0732">Signal</keyword>
<proteinExistence type="predicted"/>
<dbReference type="EMBL" id="CASHTH010000500">
    <property type="protein sequence ID" value="CAI8002971.1"/>
    <property type="molecule type" value="Genomic_DNA"/>
</dbReference>
<organism evidence="3 4">
    <name type="scientific">Geodia barretti</name>
    <name type="common">Barrett's horny sponge</name>
    <dbReference type="NCBI Taxonomy" id="519541"/>
    <lineage>
        <taxon>Eukaryota</taxon>
        <taxon>Metazoa</taxon>
        <taxon>Porifera</taxon>
        <taxon>Demospongiae</taxon>
        <taxon>Heteroscleromorpha</taxon>
        <taxon>Tetractinellida</taxon>
        <taxon>Astrophorina</taxon>
        <taxon>Geodiidae</taxon>
        <taxon>Geodia</taxon>
    </lineage>
</organism>
<protein>
    <recommendedName>
        <fullName evidence="5">Fibronectin type-III domain-containing protein</fullName>
    </recommendedName>
</protein>
<sequence>MLKCQQWLVSMTRDVMGRWCVQMTLFSSLVLSLKVLRSAEVTLPSGVGVQVTSDNMTQVVGAPLPDGVTVQSHNSVVDGGLVNYTLTLAIERASLLGSNPVICDARTVSPLTDEKSCPIATDPGPPESLSQNVSANTETSAVVQWGSPAMTGGSGVTISEYSSDC</sequence>
<reference evidence="3" key="1">
    <citation type="submission" date="2023-03" db="EMBL/GenBank/DDBJ databases">
        <authorList>
            <person name="Steffen K."/>
            <person name="Cardenas P."/>
        </authorList>
    </citation>
    <scope>NUCLEOTIDE SEQUENCE</scope>
</reference>
<evidence type="ECO:0000256" key="2">
    <source>
        <dbReference type="SAM" id="SignalP"/>
    </source>
</evidence>
<accession>A0AA35W104</accession>
<comment type="caution">
    <text evidence="3">The sequence shown here is derived from an EMBL/GenBank/DDBJ whole genome shotgun (WGS) entry which is preliminary data.</text>
</comment>
<evidence type="ECO:0000256" key="1">
    <source>
        <dbReference type="SAM" id="MobiDB-lite"/>
    </source>
</evidence>
<gene>
    <name evidence="3" type="ORF">GBAR_LOCUS3519</name>
</gene>
<name>A0AA35W104_GEOBA</name>
<feature type="signal peptide" evidence="2">
    <location>
        <begin position="1"/>
        <end position="32"/>
    </location>
</feature>
<evidence type="ECO:0000313" key="4">
    <source>
        <dbReference type="Proteomes" id="UP001174909"/>
    </source>
</evidence>
<dbReference type="Proteomes" id="UP001174909">
    <property type="component" value="Unassembled WGS sequence"/>
</dbReference>
<evidence type="ECO:0008006" key="5">
    <source>
        <dbReference type="Google" id="ProtNLM"/>
    </source>
</evidence>
<evidence type="ECO:0000313" key="3">
    <source>
        <dbReference type="EMBL" id="CAI8002971.1"/>
    </source>
</evidence>
<feature type="region of interest" description="Disordered" evidence="1">
    <location>
        <begin position="113"/>
        <end position="132"/>
    </location>
</feature>